<dbReference type="SMART" id="SM00052">
    <property type="entry name" value="EAL"/>
    <property type="match status" value="1"/>
</dbReference>
<dbReference type="SUPFAM" id="SSF141868">
    <property type="entry name" value="EAL domain-like"/>
    <property type="match status" value="1"/>
</dbReference>
<keyword evidence="1" id="KW-0472">Membrane</keyword>
<dbReference type="EMBL" id="JARGEQ010000104">
    <property type="protein sequence ID" value="MDF1587026.1"/>
    <property type="molecule type" value="Genomic_DNA"/>
</dbReference>
<accession>A0AAP3XS39</accession>
<protein>
    <submittedName>
        <fullName evidence="3">EAL domain-containing protein</fullName>
    </submittedName>
</protein>
<comment type="caution">
    <text evidence="3">The sequence shown here is derived from an EMBL/GenBank/DDBJ whole genome shotgun (WGS) entry which is preliminary data.</text>
</comment>
<gene>
    <name evidence="3" type="ORF">PZ740_11615</name>
</gene>
<dbReference type="PROSITE" id="PS50883">
    <property type="entry name" value="EAL"/>
    <property type="match status" value="1"/>
</dbReference>
<dbReference type="Gene3D" id="3.20.20.450">
    <property type="entry name" value="EAL domain"/>
    <property type="match status" value="1"/>
</dbReference>
<dbReference type="InterPro" id="IPR035919">
    <property type="entry name" value="EAL_sf"/>
</dbReference>
<organism evidence="3 4">
    <name type="scientific">Marinimicrococcus flavescens</name>
    <dbReference type="NCBI Taxonomy" id="3031815"/>
    <lineage>
        <taxon>Bacteria</taxon>
        <taxon>Pseudomonadati</taxon>
        <taxon>Pseudomonadota</taxon>
        <taxon>Alphaproteobacteria</taxon>
        <taxon>Geminicoccales</taxon>
        <taxon>Geminicoccaceae</taxon>
        <taxon>Marinimicrococcus</taxon>
    </lineage>
</organism>
<dbReference type="InterPro" id="IPR050706">
    <property type="entry name" value="Cyclic-di-GMP_PDE-like"/>
</dbReference>
<reference evidence="3 4" key="1">
    <citation type="submission" date="2023-03" db="EMBL/GenBank/DDBJ databases">
        <title>YIM 152171 draft genome.</title>
        <authorList>
            <person name="Yang Z."/>
        </authorList>
    </citation>
    <scope>NUCLEOTIDE SEQUENCE [LARGE SCALE GENOMIC DNA]</scope>
    <source>
        <strain evidence="3 4">YIM 152171</strain>
    </source>
</reference>
<feature type="transmembrane region" description="Helical" evidence="1">
    <location>
        <begin position="219"/>
        <end position="240"/>
    </location>
</feature>
<evidence type="ECO:0000259" key="2">
    <source>
        <dbReference type="PROSITE" id="PS50883"/>
    </source>
</evidence>
<keyword evidence="4" id="KW-1185">Reference proteome</keyword>
<proteinExistence type="predicted"/>
<evidence type="ECO:0000313" key="4">
    <source>
        <dbReference type="Proteomes" id="UP001301140"/>
    </source>
</evidence>
<dbReference type="Proteomes" id="UP001301140">
    <property type="component" value="Unassembled WGS sequence"/>
</dbReference>
<dbReference type="AlphaFoldDB" id="A0AAP3XS39"/>
<dbReference type="PANTHER" id="PTHR33121">
    <property type="entry name" value="CYCLIC DI-GMP PHOSPHODIESTERASE PDEF"/>
    <property type="match status" value="1"/>
</dbReference>
<keyword evidence="1" id="KW-0812">Transmembrane</keyword>
<feature type="domain" description="EAL" evidence="2">
    <location>
        <begin position="250"/>
        <end position="499"/>
    </location>
</feature>
<name>A0AAP3XS39_9PROT</name>
<sequence>MAISTAVLLLAPWERTSAVTEQEGLQAQRAWLAGSLAGLRVALKRQIVQLEVGHVLTGRPAAPLSHLPESLWQLDIDFAFLVGEVGLTVHGMIDGRPTTATAHTLIGDDLDALLAAVEPAAPSVASGFVLTRSGLALAAVTPTTHRGGRALLVVGELLDPDLLGGIAELLTLPGLRFEQGTAGPPRSFALRTRDGALLGSLVWDGAGPQEGLAGGAGSWGLLFVLAVLTLALAVSGPVVVRKARAELRGNAWIEKELRQALRAGALDLHYQPQIDMRRGVMSGAEALLRWSHPTRGTIPPSLFIPVAEKAGLMPELGGMVLRRATAEAARWGGLKVAVNVSPLQFRRPGLVAQVREALAAAGLAASLLELEITESALLDDPAAAFAKMRRLQQLGVRIAIDDFGTGYSSLSYLHRFPFDKIKIDRSFTEQLLEHAASRAVVEAVVRLARDLDASLCAEGIERKEQAALLATLGFDEAQGFLFARPMPAEELRALRAAPPAAWSAAI</sequence>
<dbReference type="InterPro" id="IPR001633">
    <property type="entry name" value="EAL_dom"/>
</dbReference>
<dbReference type="Pfam" id="PF00563">
    <property type="entry name" value="EAL"/>
    <property type="match status" value="1"/>
</dbReference>
<dbReference type="GO" id="GO:0071111">
    <property type="term" value="F:cyclic-guanylate-specific phosphodiesterase activity"/>
    <property type="evidence" value="ECO:0007669"/>
    <property type="project" value="InterPro"/>
</dbReference>
<dbReference type="CDD" id="cd01948">
    <property type="entry name" value="EAL"/>
    <property type="match status" value="1"/>
</dbReference>
<dbReference type="RefSeq" id="WP_327789449.1">
    <property type="nucleotide sequence ID" value="NZ_JARGEQ010000104.1"/>
</dbReference>
<evidence type="ECO:0000313" key="3">
    <source>
        <dbReference type="EMBL" id="MDF1587026.1"/>
    </source>
</evidence>
<keyword evidence="1" id="KW-1133">Transmembrane helix</keyword>
<evidence type="ECO:0000256" key="1">
    <source>
        <dbReference type="SAM" id="Phobius"/>
    </source>
</evidence>
<dbReference type="PANTHER" id="PTHR33121:SF70">
    <property type="entry name" value="SIGNALING PROTEIN YKOW"/>
    <property type="match status" value="1"/>
</dbReference>